<evidence type="ECO:0000313" key="3">
    <source>
        <dbReference type="Proteomes" id="UP001176961"/>
    </source>
</evidence>
<dbReference type="AlphaFoldDB" id="A0AA36M436"/>
<dbReference type="Proteomes" id="UP001176961">
    <property type="component" value="Unassembled WGS sequence"/>
</dbReference>
<organism evidence="2 3">
    <name type="scientific">Cylicocyclus nassatus</name>
    <name type="common">Nematode worm</name>
    <dbReference type="NCBI Taxonomy" id="53992"/>
    <lineage>
        <taxon>Eukaryota</taxon>
        <taxon>Metazoa</taxon>
        <taxon>Ecdysozoa</taxon>
        <taxon>Nematoda</taxon>
        <taxon>Chromadorea</taxon>
        <taxon>Rhabditida</taxon>
        <taxon>Rhabditina</taxon>
        <taxon>Rhabditomorpha</taxon>
        <taxon>Strongyloidea</taxon>
        <taxon>Strongylidae</taxon>
        <taxon>Cylicocyclus</taxon>
    </lineage>
</organism>
<sequence length="98" mass="11199">MERSRNTKDGCIQNIVLLLATLSYLVLLNFASTRLQVFLTSSLNWELAYMSYSIILVLFNQPLRRILSKPYLLLKRQSTITTTTAISHTPQALPQLTQ</sequence>
<comment type="caution">
    <text evidence="2">The sequence shown here is derived from an EMBL/GenBank/DDBJ whole genome shotgun (WGS) entry which is preliminary data.</text>
</comment>
<accession>A0AA36M436</accession>
<keyword evidence="1" id="KW-0812">Transmembrane</keyword>
<protein>
    <submittedName>
        <fullName evidence="2">Uncharacterized protein</fullName>
    </submittedName>
</protein>
<evidence type="ECO:0000256" key="1">
    <source>
        <dbReference type="SAM" id="Phobius"/>
    </source>
</evidence>
<keyword evidence="1" id="KW-0472">Membrane</keyword>
<reference evidence="2" key="1">
    <citation type="submission" date="2023-07" db="EMBL/GenBank/DDBJ databases">
        <authorList>
            <consortium name="CYATHOMIX"/>
        </authorList>
    </citation>
    <scope>NUCLEOTIDE SEQUENCE</scope>
    <source>
        <strain evidence="2">N/A</strain>
    </source>
</reference>
<gene>
    <name evidence="2" type="ORF">CYNAS_LOCUS9138</name>
</gene>
<feature type="transmembrane region" description="Helical" evidence="1">
    <location>
        <begin position="37"/>
        <end position="59"/>
    </location>
</feature>
<keyword evidence="1" id="KW-1133">Transmembrane helix</keyword>
<evidence type="ECO:0000313" key="2">
    <source>
        <dbReference type="EMBL" id="CAJ0597155.1"/>
    </source>
</evidence>
<dbReference type="EMBL" id="CATQJL010000223">
    <property type="protein sequence ID" value="CAJ0597155.1"/>
    <property type="molecule type" value="Genomic_DNA"/>
</dbReference>
<name>A0AA36M436_CYLNA</name>
<feature type="transmembrane region" description="Helical" evidence="1">
    <location>
        <begin position="12"/>
        <end position="31"/>
    </location>
</feature>
<proteinExistence type="predicted"/>
<keyword evidence="3" id="KW-1185">Reference proteome</keyword>